<evidence type="ECO:0000259" key="1">
    <source>
        <dbReference type="PROSITE" id="PS50878"/>
    </source>
</evidence>
<evidence type="ECO:0000313" key="3">
    <source>
        <dbReference type="Proteomes" id="UP001153954"/>
    </source>
</evidence>
<dbReference type="Gene3D" id="3.60.10.10">
    <property type="entry name" value="Endonuclease/exonuclease/phosphatase"/>
    <property type="match status" value="1"/>
</dbReference>
<dbReference type="PANTHER" id="PTHR47027:SF20">
    <property type="entry name" value="REVERSE TRANSCRIPTASE-LIKE PROTEIN WITH RNA-DIRECTED DNA POLYMERASE DOMAIN"/>
    <property type="match status" value="1"/>
</dbReference>
<gene>
    <name evidence="2" type="ORF">EEDITHA_LOCUS13624</name>
</gene>
<dbReference type="InterPro" id="IPR043502">
    <property type="entry name" value="DNA/RNA_pol_sf"/>
</dbReference>
<dbReference type="InterPro" id="IPR036691">
    <property type="entry name" value="Endo/exonu/phosph_ase_sf"/>
</dbReference>
<sequence length="1173" mass="133233">MQPRQTGTYVNKNRGGFCLQDSYECASGPMGLLTGLEGDASSNINEGRRFFEHPSPSHNSGQPISVALDSAPAQQPTHVEAHRGQEAHRGNTLNALSINSKAQAPTSEKVTSCNAVKSALCGAVNGVQNDNEGEWVRVVKRRRMSRFKGMRGSASVNAETKLKAADNMIPLFIYNVSKENNEKDVADYVYEKTQITIKPEKINTKTSKEYTSFKFYIPSSKFHLFTNTELWPEVMEQDYKQKNHSLKLVSFNCKSLKRSVNSVRSLCGSADVVALQETWLMPYELAYLSTVHDEFESTGTSAVDTGGGMLRGRPHGGVGLLWRKNVFTSVSVVKCNSVRLCAIRCQFREQTILYFSVYMPVDCIENLIDFTDCMSEINAIIEDSGIEVAFILGDFNAHPGELFFKEMCLFCEDQKWVCADYELLSSCTNVYTYMSDSHGCTRWLDHCLVTRLARKYIDSIHIKNDVTWSDHYPMEIYCKFSVDRFRLQPTKLLAVNKVVWGHRDSEQIHLYTDYCNSKLNLLNCPYELIDCCNKLCNNSEHKVAIKNMYDNIIGILRDAAIYCYKAAPCKNKRPITGWNKHVAPLHARARYCFQSWIWAGRPTHGAIYEDMRNSRRAFKIKLKWCQDNVEQIKMDILATSYKNKHYGKFWQQTNRLNARPSLPAEVGGVSGCHNIANMFKTQFKVNPCEVDCTVAGSGDIINTGECLLRFTTSEVVDTIMSMKRGKSPGHDGLSVEHLRHAGVHLPRVLGMFYNLCISHGFLPDAMTVTVVVPIIKNRTGDAADRNNYRPISLATIIAKVLDGLLDTQLSKAVNIHDAQFGFRPELSTESAILCLKRAVRYYTDRKTHVFACFLDLSKAFDLVSYKILWQKLETETSLRPELISLLKYWYGVQSNMVRWGDALGDPYKLECGVRQGGLTSPRLFNLYINKLIERLSRAGVGCSIDGVVMNNFSYADDMVLLSPSVSGLRRLIKICEEYAKENGLRYNAKKSEILIFRGKNKQLNFNPNIHLCGTPLKQVSEFKYLGHIVNERLDDDSDIERERRALSVRGNMLARRFARCTTQVKLILFKAFCQSFYTCSLWENYTRRAYSALRVQYNNVLRVLLKKPRYCSASAMFAEARIDDFYAIIRKRTASAMRRLLNSSNNLLSTLAVKIDSPLWRHWDGVHVAARQT</sequence>
<dbReference type="PROSITE" id="PS50878">
    <property type="entry name" value="RT_POL"/>
    <property type="match status" value="1"/>
</dbReference>
<keyword evidence="3" id="KW-1185">Reference proteome</keyword>
<comment type="caution">
    <text evidence="2">The sequence shown here is derived from an EMBL/GenBank/DDBJ whole genome shotgun (WGS) entry which is preliminary data.</text>
</comment>
<dbReference type="GO" id="GO:0003824">
    <property type="term" value="F:catalytic activity"/>
    <property type="evidence" value="ECO:0007669"/>
    <property type="project" value="InterPro"/>
</dbReference>
<proteinExistence type="predicted"/>
<dbReference type="CDD" id="cd01650">
    <property type="entry name" value="RT_nLTR_like"/>
    <property type="match status" value="1"/>
</dbReference>
<dbReference type="Proteomes" id="UP001153954">
    <property type="component" value="Unassembled WGS sequence"/>
</dbReference>
<reference evidence="2" key="1">
    <citation type="submission" date="2022-03" db="EMBL/GenBank/DDBJ databases">
        <authorList>
            <person name="Tunstrom K."/>
        </authorList>
    </citation>
    <scope>NUCLEOTIDE SEQUENCE</scope>
</reference>
<dbReference type="InterPro" id="IPR000477">
    <property type="entry name" value="RT_dom"/>
</dbReference>
<dbReference type="Pfam" id="PF00078">
    <property type="entry name" value="RVT_1"/>
    <property type="match status" value="1"/>
</dbReference>
<dbReference type="GO" id="GO:0071897">
    <property type="term" value="P:DNA biosynthetic process"/>
    <property type="evidence" value="ECO:0007669"/>
    <property type="project" value="UniProtKB-ARBA"/>
</dbReference>
<organism evidence="2 3">
    <name type="scientific">Euphydryas editha</name>
    <name type="common">Edith's checkerspot</name>
    <dbReference type="NCBI Taxonomy" id="104508"/>
    <lineage>
        <taxon>Eukaryota</taxon>
        <taxon>Metazoa</taxon>
        <taxon>Ecdysozoa</taxon>
        <taxon>Arthropoda</taxon>
        <taxon>Hexapoda</taxon>
        <taxon>Insecta</taxon>
        <taxon>Pterygota</taxon>
        <taxon>Neoptera</taxon>
        <taxon>Endopterygota</taxon>
        <taxon>Lepidoptera</taxon>
        <taxon>Glossata</taxon>
        <taxon>Ditrysia</taxon>
        <taxon>Papilionoidea</taxon>
        <taxon>Nymphalidae</taxon>
        <taxon>Nymphalinae</taxon>
        <taxon>Euphydryas</taxon>
    </lineage>
</organism>
<dbReference type="InterPro" id="IPR005135">
    <property type="entry name" value="Endo/exonuclease/phosphatase"/>
</dbReference>
<protein>
    <recommendedName>
        <fullName evidence="1">Reverse transcriptase domain-containing protein</fullName>
    </recommendedName>
</protein>
<dbReference type="PANTHER" id="PTHR47027">
    <property type="entry name" value="REVERSE TRANSCRIPTASE DOMAIN-CONTAINING PROTEIN"/>
    <property type="match status" value="1"/>
</dbReference>
<accession>A0AAU9ULH4</accession>
<evidence type="ECO:0000313" key="2">
    <source>
        <dbReference type="EMBL" id="CAH2098520.1"/>
    </source>
</evidence>
<dbReference type="EMBL" id="CAKOGL010000019">
    <property type="protein sequence ID" value="CAH2098520.1"/>
    <property type="molecule type" value="Genomic_DNA"/>
</dbReference>
<dbReference type="Pfam" id="PF03372">
    <property type="entry name" value="Exo_endo_phos"/>
    <property type="match status" value="1"/>
</dbReference>
<name>A0AAU9ULH4_EUPED</name>
<dbReference type="SUPFAM" id="SSF56219">
    <property type="entry name" value="DNase I-like"/>
    <property type="match status" value="1"/>
</dbReference>
<feature type="domain" description="Reverse transcriptase" evidence="1">
    <location>
        <begin position="755"/>
        <end position="1029"/>
    </location>
</feature>
<dbReference type="AlphaFoldDB" id="A0AAU9ULH4"/>
<dbReference type="SUPFAM" id="SSF56672">
    <property type="entry name" value="DNA/RNA polymerases"/>
    <property type="match status" value="1"/>
</dbReference>